<dbReference type="Proteomes" id="UP000045840">
    <property type="component" value="Unassembled WGS sequence"/>
</dbReference>
<proteinExistence type="predicted"/>
<name>A0A0T9RRI6_9GAMM</name>
<organism evidence="1 2">
    <name type="scientific">Yersinia pekkanenii</name>
    <dbReference type="NCBI Taxonomy" id="1288385"/>
    <lineage>
        <taxon>Bacteria</taxon>
        <taxon>Pseudomonadati</taxon>
        <taxon>Pseudomonadota</taxon>
        <taxon>Gammaproteobacteria</taxon>
        <taxon>Enterobacterales</taxon>
        <taxon>Yersiniaceae</taxon>
        <taxon>Yersinia</taxon>
    </lineage>
</organism>
<dbReference type="RefSeq" id="WP_082170910.1">
    <property type="nucleotide sequence ID" value="NZ_CQAZ01000160.1"/>
</dbReference>
<dbReference type="EMBL" id="CQAZ01000160">
    <property type="protein sequence ID" value="CNI79418.1"/>
    <property type="molecule type" value="Genomic_DNA"/>
</dbReference>
<gene>
    <name evidence="1" type="ORF">ERS008529_04892</name>
</gene>
<evidence type="ECO:0000313" key="2">
    <source>
        <dbReference type="Proteomes" id="UP000045840"/>
    </source>
</evidence>
<reference evidence="2" key="1">
    <citation type="submission" date="2015-03" db="EMBL/GenBank/DDBJ databases">
        <authorList>
            <consortium name="Pathogen Informatics"/>
        </authorList>
    </citation>
    <scope>NUCLEOTIDE SEQUENCE [LARGE SCALE GENOMIC DNA]</scope>
    <source>
        <strain evidence="2">A125KOH2</strain>
    </source>
</reference>
<accession>A0A0T9RRI6</accession>
<dbReference type="AlphaFoldDB" id="A0A0T9RRI6"/>
<protein>
    <submittedName>
        <fullName evidence="1">Uncharacterized protein</fullName>
    </submittedName>
</protein>
<sequence length="80" mass="8983">MKIEVSIITPTAGFVKLAPKKQQRVNRPAIAINDITETCKARGRHIAKCQLKKQSVRIPAMRVSELGQVLRTLELKRAYA</sequence>
<evidence type="ECO:0000313" key="1">
    <source>
        <dbReference type="EMBL" id="CNI79418.1"/>
    </source>
</evidence>